<sequence length="693" mass="76756">MFTLGTNYLTINVPPCIPSLYGGSEPSPSSTLSASGDWAKGPGKLNAAAREFVPRQMSSGPEWVEDNMLADFGDATTNDSLHLVCPAPFIPCQTWSKPELVEVNKSAGLGDVMVNGGLHEDAQLLRDNNENDSAELSTRLNAFKLSNDGRLHEHAPVCFFDPKERIDIKQQDAANLQEQSNPDHRAMTGSYENAAPIEGLYGDNLLEQLNPAHHPMFQPLERTSPTDGSYSNDFHHQSQFSPEQSVQDVPYNDNFNPQAQFLPDQRFQGPYQPEQYQMREDQYGYNNGLDDQPPPPKGAFMPQDAIFLSPGNHPIYLATLQQHAPAYGVARYNNYNTIPFYDLVSYNPNNTIPSYESVSYNPHIANTIPAYSSFDPQILPLTTDTRSPQTTIKESDLHQLLSAAAGPLVLNLNLLTGPRLTGIHLIPTFLRDTLGPRLHDLTHLRIAILRTGEQINGQWCVLSINLEAFHPVKTFLRELVRLVGGGVSVVFGSKTLKDEKALQDYFWYIAPPTEALQLQHLGYYGGRAAYSVPLNYLVLQRMLETVDLRQEGSEEEALTPTSPKTAPIQDTEIRNVRNVEYHAYYAQFANSYPHPLAERGFVHGTAGDMVFEGPYCPAGEQKGGGRKEPGKKWRGNERWYSSNTRGRAGNGGRRRTESTIRGRGGKGSGKSGSSFACSVSASLRLAGMIRDPF</sequence>
<name>A0A9P4JHJ0_9PLEO</name>
<dbReference type="EMBL" id="ML994070">
    <property type="protein sequence ID" value="KAF2199532.1"/>
    <property type="molecule type" value="Genomic_DNA"/>
</dbReference>
<keyword evidence="3" id="KW-1185">Reference proteome</keyword>
<protein>
    <submittedName>
        <fullName evidence="2">Uncharacterized protein</fullName>
    </submittedName>
</protein>
<dbReference type="AlphaFoldDB" id="A0A9P4JHJ0"/>
<reference evidence="2" key="1">
    <citation type="journal article" date="2020" name="Stud. Mycol.">
        <title>101 Dothideomycetes genomes: a test case for predicting lifestyles and emergence of pathogens.</title>
        <authorList>
            <person name="Haridas S."/>
            <person name="Albert R."/>
            <person name="Binder M."/>
            <person name="Bloem J."/>
            <person name="Labutti K."/>
            <person name="Salamov A."/>
            <person name="Andreopoulos B."/>
            <person name="Baker S."/>
            <person name="Barry K."/>
            <person name="Bills G."/>
            <person name="Bluhm B."/>
            <person name="Cannon C."/>
            <person name="Castanera R."/>
            <person name="Culley D."/>
            <person name="Daum C."/>
            <person name="Ezra D."/>
            <person name="Gonzalez J."/>
            <person name="Henrissat B."/>
            <person name="Kuo A."/>
            <person name="Liang C."/>
            <person name="Lipzen A."/>
            <person name="Lutzoni F."/>
            <person name="Magnuson J."/>
            <person name="Mondo S."/>
            <person name="Nolan M."/>
            <person name="Ohm R."/>
            <person name="Pangilinan J."/>
            <person name="Park H.-J."/>
            <person name="Ramirez L."/>
            <person name="Alfaro M."/>
            <person name="Sun H."/>
            <person name="Tritt A."/>
            <person name="Yoshinaga Y."/>
            <person name="Zwiers L.-H."/>
            <person name="Turgeon B."/>
            <person name="Goodwin S."/>
            <person name="Spatafora J."/>
            <person name="Crous P."/>
            <person name="Grigoriev I."/>
        </authorList>
    </citation>
    <scope>NUCLEOTIDE SEQUENCE</scope>
    <source>
        <strain evidence="2">ATCC 74209</strain>
    </source>
</reference>
<accession>A0A9P4JHJ0</accession>
<proteinExistence type="predicted"/>
<gene>
    <name evidence="2" type="ORF">GQ43DRAFT_433304</name>
</gene>
<organism evidence="2 3">
    <name type="scientific">Delitschia confertaspora ATCC 74209</name>
    <dbReference type="NCBI Taxonomy" id="1513339"/>
    <lineage>
        <taxon>Eukaryota</taxon>
        <taxon>Fungi</taxon>
        <taxon>Dikarya</taxon>
        <taxon>Ascomycota</taxon>
        <taxon>Pezizomycotina</taxon>
        <taxon>Dothideomycetes</taxon>
        <taxon>Pleosporomycetidae</taxon>
        <taxon>Pleosporales</taxon>
        <taxon>Delitschiaceae</taxon>
        <taxon>Delitschia</taxon>
    </lineage>
</organism>
<dbReference type="OrthoDB" id="10672081at2759"/>
<feature type="region of interest" description="Disordered" evidence="1">
    <location>
        <begin position="620"/>
        <end position="675"/>
    </location>
</feature>
<dbReference type="Proteomes" id="UP000799536">
    <property type="component" value="Unassembled WGS sequence"/>
</dbReference>
<comment type="caution">
    <text evidence="2">The sequence shown here is derived from an EMBL/GenBank/DDBJ whole genome shotgun (WGS) entry which is preliminary data.</text>
</comment>
<evidence type="ECO:0000256" key="1">
    <source>
        <dbReference type="SAM" id="MobiDB-lite"/>
    </source>
</evidence>
<evidence type="ECO:0000313" key="2">
    <source>
        <dbReference type="EMBL" id="KAF2199532.1"/>
    </source>
</evidence>
<feature type="compositionally biased region" description="Basic and acidic residues" evidence="1">
    <location>
        <begin position="623"/>
        <end position="637"/>
    </location>
</feature>
<evidence type="ECO:0000313" key="3">
    <source>
        <dbReference type="Proteomes" id="UP000799536"/>
    </source>
</evidence>
<feature type="non-terminal residue" evidence="2">
    <location>
        <position position="693"/>
    </location>
</feature>